<organism evidence="1 2">
    <name type="scientific">Mesobacillus campisalis</name>
    <dbReference type="NCBI Taxonomy" id="1408103"/>
    <lineage>
        <taxon>Bacteria</taxon>
        <taxon>Bacillati</taxon>
        <taxon>Bacillota</taxon>
        <taxon>Bacilli</taxon>
        <taxon>Bacillales</taxon>
        <taxon>Bacillaceae</taxon>
        <taxon>Mesobacillus</taxon>
    </lineage>
</organism>
<sequence length="79" mass="9007">MSDYIEPIHYETGTPIRTFNIIDSTATSEGYMVRLNIDLDSGYELEDVKMKITFEDLAGYETEDLQEGVKYALGFFTGH</sequence>
<name>A0A0M2SWG3_9BACI</name>
<evidence type="ECO:0000313" key="2">
    <source>
        <dbReference type="Proteomes" id="UP000034166"/>
    </source>
</evidence>
<dbReference type="Proteomes" id="UP000034166">
    <property type="component" value="Unassembled WGS sequence"/>
</dbReference>
<dbReference type="EMBL" id="LAYY01000007">
    <property type="protein sequence ID" value="KKK38508.1"/>
    <property type="molecule type" value="Genomic_DNA"/>
</dbReference>
<proteinExistence type="predicted"/>
<dbReference type="PATRIC" id="fig|1408103.3.peg.1769"/>
<comment type="caution">
    <text evidence="1">The sequence shown here is derived from an EMBL/GenBank/DDBJ whole genome shotgun (WGS) entry which is preliminary data.</text>
</comment>
<dbReference type="OrthoDB" id="2881964at2"/>
<accession>A0A0M2SWG3</accession>
<keyword evidence="2" id="KW-1185">Reference proteome</keyword>
<gene>
    <name evidence="1" type="ORF">WQ57_07840</name>
</gene>
<evidence type="ECO:0000313" key="1">
    <source>
        <dbReference type="EMBL" id="KKK38508.1"/>
    </source>
</evidence>
<reference evidence="1 2" key="1">
    <citation type="submission" date="2015-04" db="EMBL/GenBank/DDBJ databases">
        <title>Taxonomic description and genome sequence of Bacillus campisalis sp. nov., a novel member of the genus Bacillus isolated from solar saltern.</title>
        <authorList>
            <person name="Mathan Kumar R."/>
            <person name="Kaur G."/>
            <person name="Kumar A."/>
            <person name="Singh N.K."/>
            <person name="Kaur N."/>
            <person name="Kumar N."/>
            <person name="Mayilraj S."/>
        </authorList>
    </citation>
    <scope>NUCLEOTIDE SEQUENCE [LARGE SCALE GENOMIC DNA]</scope>
    <source>
        <strain evidence="1 2">SA2-6</strain>
    </source>
</reference>
<protein>
    <submittedName>
        <fullName evidence="1">Uncharacterized protein</fullName>
    </submittedName>
</protein>
<dbReference type="RefSeq" id="WP_046523199.1">
    <property type="nucleotide sequence ID" value="NZ_LAYY01000007.1"/>
</dbReference>
<dbReference type="AlphaFoldDB" id="A0A0M2SWG3"/>